<dbReference type="AlphaFoldDB" id="A0A1S9PLD4"/>
<sequence length="254" mass="29437">MASLTIAIFRVRISWSFCGQHVSKKPPLLDKRIGIMDIEFRSRKFHPEEIRLLKSLKSTIGKQSLNQIKYYHFLIAAGIGAAFTYFATLTSKSFWVLPFGTIAVLAIGFIVFVPFEIFKARRKTRGITNELDHFIESGIVATSFVSAKRIALAKEYDDEGNLFIIELTDNRLLYFWDYEYNLRGKFPCLEFDVYEDRFYKLIGRQIYPLSALVKPLVINKKAKWNYMKKMGVPGHLQTDDTDFDKLIENYNGVN</sequence>
<organism evidence="2 3">
    <name type="scientific">Mucilaginibacter pedocola</name>
    <dbReference type="NCBI Taxonomy" id="1792845"/>
    <lineage>
        <taxon>Bacteria</taxon>
        <taxon>Pseudomonadati</taxon>
        <taxon>Bacteroidota</taxon>
        <taxon>Sphingobacteriia</taxon>
        <taxon>Sphingobacteriales</taxon>
        <taxon>Sphingobacteriaceae</taxon>
        <taxon>Mucilaginibacter</taxon>
    </lineage>
</organism>
<keyword evidence="3" id="KW-1185">Reference proteome</keyword>
<name>A0A1S9PLD4_9SPHI</name>
<feature type="transmembrane region" description="Helical" evidence="1">
    <location>
        <begin position="70"/>
        <end position="88"/>
    </location>
</feature>
<proteinExistence type="predicted"/>
<gene>
    <name evidence="2" type="ORF">BC343_01350</name>
</gene>
<reference evidence="2 3" key="1">
    <citation type="submission" date="2016-07" db="EMBL/GenBank/DDBJ databases">
        <title>Genomic analysis of zinc-resistant bacterium Mucilaginibacter pedocola TBZ30.</title>
        <authorList>
            <person name="Huang J."/>
            <person name="Tang J."/>
        </authorList>
    </citation>
    <scope>NUCLEOTIDE SEQUENCE [LARGE SCALE GENOMIC DNA]</scope>
    <source>
        <strain evidence="2 3">TBZ30</strain>
    </source>
</reference>
<protein>
    <submittedName>
        <fullName evidence="2">Uncharacterized protein</fullName>
    </submittedName>
</protein>
<dbReference type="EMBL" id="MBTF01000001">
    <property type="protein sequence ID" value="OOQ61744.1"/>
    <property type="molecule type" value="Genomic_DNA"/>
</dbReference>
<feature type="transmembrane region" description="Helical" evidence="1">
    <location>
        <begin position="94"/>
        <end position="115"/>
    </location>
</feature>
<dbReference type="STRING" id="1792845.BC343_01350"/>
<keyword evidence="1" id="KW-1133">Transmembrane helix</keyword>
<keyword evidence="1" id="KW-0472">Membrane</keyword>
<evidence type="ECO:0000313" key="2">
    <source>
        <dbReference type="EMBL" id="OOQ61744.1"/>
    </source>
</evidence>
<comment type="caution">
    <text evidence="2">The sequence shown here is derived from an EMBL/GenBank/DDBJ whole genome shotgun (WGS) entry which is preliminary data.</text>
</comment>
<accession>A0A1S9PLD4</accession>
<dbReference type="Proteomes" id="UP000189739">
    <property type="component" value="Unassembled WGS sequence"/>
</dbReference>
<evidence type="ECO:0000313" key="3">
    <source>
        <dbReference type="Proteomes" id="UP000189739"/>
    </source>
</evidence>
<evidence type="ECO:0000256" key="1">
    <source>
        <dbReference type="SAM" id="Phobius"/>
    </source>
</evidence>
<keyword evidence="1" id="KW-0812">Transmembrane</keyword>